<reference evidence="1 2" key="1">
    <citation type="journal article" date="2018" name="Sci. Rep.">
        <title>Comparative analysis of the Pocillopora damicornis genome highlights role of immune system in coral evolution.</title>
        <authorList>
            <person name="Cunning R."/>
            <person name="Bay R.A."/>
            <person name="Gillette P."/>
            <person name="Baker A.C."/>
            <person name="Traylor-Knowles N."/>
        </authorList>
    </citation>
    <scope>NUCLEOTIDE SEQUENCE [LARGE SCALE GENOMIC DNA]</scope>
    <source>
        <strain evidence="1">RSMAS</strain>
        <tissue evidence="1">Whole animal</tissue>
    </source>
</reference>
<name>A0A3M6UP20_POCDA</name>
<accession>A0A3M6UP20</accession>
<dbReference type="EMBL" id="RCHS01001074">
    <property type="protein sequence ID" value="RMX55349.1"/>
    <property type="molecule type" value="Genomic_DNA"/>
</dbReference>
<evidence type="ECO:0000313" key="1">
    <source>
        <dbReference type="EMBL" id="RMX55349.1"/>
    </source>
</evidence>
<dbReference type="SUPFAM" id="SSF50249">
    <property type="entry name" value="Nucleic acid-binding proteins"/>
    <property type="match status" value="1"/>
</dbReference>
<gene>
    <name evidence="1" type="ORF">pdam_00021237</name>
</gene>
<keyword evidence="2" id="KW-1185">Reference proteome</keyword>
<dbReference type="Proteomes" id="UP000275408">
    <property type="component" value="Unassembled WGS sequence"/>
</dbReference>
<protein>
    <recommendedName>
        <fullName evidence="3">Replication protein A OB domain-containing protein</fullName>
    </recommendedName>
</protein>
<dbReference type="InterPro" id="IPR012340">
    <property type="entry name" value="NA-bd_OB-fold"/>
</dbReference>
<dbReference type="AlphaFoldDB" id="A0A3M6UP20"/>
<evidence type="ECO:0008006" key="3">
    <source>
        <dbReference type="Google" id="ProtNLM"/>
    </source>
</evidence>
<comment type="caution">
    <text evidence="1">The sequence shown here is derived from an EMBL/GenBank/DDBJ whole genome shotgun (WGS) entry which is preliminary data.</text>
</comment>
<organism evidence="1 2">
    <name type="scientific">Pocillopora damicornis</name>
    <name type="common">Cauliflower coral</name>
    <name type="synonym">Millepora damicornis</name>
    <dbReference type="NCBI Taxonomy" id="46731"/>
    <lineage>
        <taxon>Eukaryota</taxon>
        <taxon>Metazoa</taxon>
        <taxon>Cnidaria</taxon>
        <taxon>Anthozoa</taxon>
        <taxon>Hexacorallia</taxon>
        <taxon>Scleractinia</taxon>
        <taxon>Astrocoeniina</taxon>
        <taxon>Pocilloporidae</taxon>
        <taxon>Pocillopora</taxon>
    </lineage>
</organism>
<evidence type="ECO:0000313" key="2">
    <source>
        <dbReference type="Proteomes" id="UP000275408"/>
    </source>
</evidence>
<proteinExistence type="predicted"/>
<dbReference type="Gene3D" id="2.40.50.140">
    <property type="entry name" value="Nucleic acid-binding proteins"/>
    <property type="match status" value="1"/>
</dbReference>
<sequence length="146" mass="16682">MEQISCCVKVVFKGNQREGIGASKLKKVDCYIADETCLLKLTLWEGYIDMVSVGEVYTFKHLRIRENDGEENGRILNTTLHPIQTVITQAENLSGERRCAFNDVALLEADGENHQYMEPNIDNIDSIEELSHFKQRSKCQKKNSSR</sequence>